<dbReference type="GO" id="GO:0005737">
    <property type="term" value="C:cytoplasm"/>
    <property type="evidence" value="ECO:0007669"/>
    <property type="project" value="TreeGrafter"/>
</dbReference>
<dbReference type="InterPro" id="IPR001509">
    <property type="entry name" value="Epimerase_deHydtase"/>
</dbReference>
<feature type="domain" description="NAD-dependent epimerase/dehydratase" evidence="2">
    <location>
        <begin position="7"/>
        <end position="218"/>
    </location>
</feature>
<dbReference type="Proteomes" id="UP000578449">
    <property type="component" value="Unassembled WGS sequence"/>
</dbReference>
<protein>
    <submittedName>
        <fullName evidence="3">Nucleoside-diphosphate-sugar epimerase</fullName>
    </submittedName>
</protein>
<feature type="region of interest" description="Disordered" evidence="1">
    <location>
        <begin position="247"/>
        <end position="295"/>
    </location>
</feature>
<dbReference type="GO" id="GO:0004029">
    <property type="term" value="F:aldehyde dehydrogenase (NAD+) activity"/>
    <property type="evidence" value="ECO:0007669"/>
    <property type="project" value="TreeGrafter"/>
</dbReference>
<dbReference type="RefSeq" id="WP_221336917.1">
    <property type="nucleotide sequence ID" value="NZ_BAABIX010000011.1"/>
</dbReference>
<gene>
    <name evidence="3" type="ORF">HNP84_006160</name>
</gene>
<accession>A0A840PEQ6</accession>
<evidence type="ECO:0000259" key="2">
    <source>
        <dbReference type="Pfam" id="PF01370"/>
    </source>
</evidence>
<keyword evidence="4" id="KW-1185">Reference proteome</keyword>
<reference evidence="3 4" key="1">
    <citation type="submission" date="2020-08" db="EMBL/GenBank/DDBJ databases">
        <title>Genomic Encyclopedia of Type Strains, Phase IV (KMG-IV): sequencing the most valuable type-strain genomes for metagenomic binning, comparative biology and taxonomic classification.</title>
        <authorList>
            <person name="Goeker M."/>
        </authorList>
    </citation>
    <scope>NUCLEOTIDE SEQUENCE [LARGE SCALE GENOMIC DNA]</scope>
    <source>
        <strain evidence="3 4">DSM 45615</strain>
    </source>
</reference>
<dbReference type="InterPro" id="IPR036291">
    <property type="entry name" value="NAD(P)-bd_dom_sf"/>
</dbReference>
<sequence length="319" mass="33144">MTKSVRVFLAGATGVVGRRVVPLLVKEGHEVVALTSRPEAVAGLRAAGAEAVVADVYDAAALRGAVRDAAPDVVMHQLTDLRRRDLAANARIRTEGTRNLVAAALEAGVRRIVAQSIAWAYGPGEGPAAEAEPLDLDAAPPRDATVRGVAALEAAVRELPEWVVLRYGMLYGPDTWYHPGGLMAREAHAGRLAAGADVTSFVQVDDAASAAVAALGWPVGAVNVCDDEPAPASDWAPAFCAAIGAPEPPHAVPEPSRAAPEPVRAVPQPSGATPEPSRAASEPSHAARTPWARGASNRYARDRLGWVPAHPTWRGAFGA</sequence>
<evidence type="ECO:0000313" key="3">
    <source>
        <dbReference type="EMBL" id="MBB5136413.1"/>
    </source>
</evidence>
<dbReference type="AlphaFoldDB" id="A0A840PEQ6"/>
<organism evidence="3 4">
    <name type="scientific">Thermocatellispora tengchongensis</name>
    <dbReference type="NCBI Taxonomy" id="1073253"/>
    <lineage>
        <taxon>Bacteria</taxon>
        <taxon>Bacillati</taxon>
        <taxon>Actinomycetota</taxon>
        <taxon>Actinomycetes</taxon>
        <taxon>Streptosporangiales</taxon>
        <taxon>Streptosporangiaceae</taxon>
        <taxon>Thermocatellispora</taxon>
    </lineage>
</organism>
<evidence type="ECO:0000313" key="4">
    <source>
        <dbReference type="Proteomes" id="UP000578449"/>
    </source>
</evidence>
<dbReference type="PANTHER" id="PTHR48079">
    <property type="entry name" value="PROTEIN YEEZ"/>
    <property type="match status" value="1"/>
</dbReference>
<dbReference type="InterPro" id="IPR051783">
    <property type="entry name" value="NAD(P)-dependent_oxidoreduct"/>
</dbReference>
<dbReference type="PANTHER" id="PTHR48079:SF6">
    <property type="entry name" value="NAD(P)-BINDING DOMAIN-CONTAINING PROTEIN-RELATED"/>
    <property type="match status" value="1"/>
</dbReference>
<name>A0A840PEQ6_9ACTN</name>
<proteinExistence type="predicted"/>
<comment type="caution">
    <text evidence="3">The sequence shown here is derived from an EMBL/GenBank/DDBJ whole genome shotgun (WGS) entry which is preliminary data.</text>
</comment>
<dbReference type="Gene3D" id="3.40.50.720">
    <property type="entry name" value="NAD(P)-binding Rossmann-like Domain"/>
    <property type="match status" value="1"/>
</dbReference>
<dbReference type="SUPFAM" id="SSF51735">
    <property type="entry name" value="NAD(P)-binding Rossmann-fold domains"/>
    <property type="match status" value="1"/>
</dbReference>
<dbReference type="EMBL" id="JACHGN010000014">
    <property type="protein sequence ID" value="MBB5136413.1"/>
    <property type="molecule type" value="Genomic_DNA"/>
</dbReference>
<evidence type="ECO:0000256" key="1">
    <source>
        <dbReference type="SAM" id="MobiDB-lite"/>
    </source>
</evidence>
<dbReference type="Pfam" id="PF01370">
    <property type="entry name" value="Epimerase"/>
    <property type="match status" value="1"/>
</dbReference>